<dbReference type="EMBL" id="JAKLWS010000003">
    <property type="protein sequence ID" value="MCG2587766.1"/>
    <property type="molecule type" value="Genomic_DNA"/>
</dbReference>
<dbReference type="InterPro" id="IPR014060">
    <property type="entry name" value="PglZ"/>
</dbReference>
<dbReference type="SUPFAM" id="SSF53649">
    <property type="entry name" value="Alkaline phosphatase-like"/>
    <property type="match status" value="1"/>
</dbReference>
<reference evidence="1" key="1">
    <citation type="submission" date="2022-01" db="EMBL/GenBank/DDBJ databases">
        <authorList>
            <person name="Wang Y."/>
        </authorList>
    </citation>
    <scope>NUCLEOTIDE SEQUENCE</scope>
    <source>
        <strain evidence="1">WB101</strain>
    </source>
</reference>
<keyword evidence="2" id="KW-1185">Reference proteome</keyword>
<evidence type="ECO:0000313" key="2">
    <source>
        <dbReference type="Proteomes" id="UP001165366"/>
    </source>
</evidence>
<name>A0ABS9KA99_9BACT</name>
<organism evidence="1 2">
    <name type="scientific">Rhodohalobacter sulfatireducens</name>
    <dbReference type="NCBI Taxonomy" id="2911366"/>
    <lineage>
        <taxon>Bacteria</taxon>
        <taxon>Pseudomonadati</taxon>
        <taxon>Balneolota</taxon>
        <taxon>Balneolia</taxon>
        <taxon>Balneolales</taxon>
        <taxon>Balneolaceae</taxon>
        <taxon>Rhodohalobacter</taxon>
    </lineage>
</organism>
<dbReference type="Pfam" id="PF08665">
    <property type="entry name" value="PglZ"/>
    <property type="match status" value="1"/>
</dbReference>
<evidence type="ECO:0000313" key="1">
    <source>
        <dbReference type="EMBL" id="MCG2587766.1"/>
    </source>
</evidence>
<accession>A0ABS9KA99</accession>
<dbReference type="InterPro" id="IPR017850">
    <property type="entry name" value="Alkaline_phosphatase_core_sf"/>
</dbReference>
<reference evidence="1" key="2">
    <citation type="submission" date="2024-05" db="EMBL/GenBank/DDBJ databases">
        <title>Rhodohalobacter halophilus gen. nov., sp. nov., a moderately halophilic member of the family Balneolaceae.</title>
        <authorList>
            <person name="Xia J."/>
        </authorList>
    </citation>
    <scope>NUCLEOTIDE SEQUENCE</scope>
    <source>
        <strain evidence="1">WB101</strain>
    </source>
</reference>
<dbReference type="RefSeq" id="WP_237852609.1">
    <property type="nucleotide sequence ID" value="NZ_JAKLWS010000003.1"/>
</dbReference>
<dbReference type="Gene3D" id="3.40.720.10">
    <property type="entry name" value="Alkaline Phosphatase, subunit A"/>
    <property type="match status" value="1"/>
</dbReference>
<gene>
    <name evidence="1" type="primary">pglZ</name>
    <name evidence="1" type="ORF">L6773_04270</name>
</gene>
<proteinExistence type="predicted"/>
<dbReference type="Proteomes" id="UP001165366">
    <property type="component" value="Unassembled WGS sequence"/>
</dbReference>
<dbReference type="NCBIfam" id="TIGR02687">
    <property type="entry name" value="BREX-1 system phosphatase PglZ type A"/>
    <property type="match status" value="1"/>
</dbReference>
<sequence>MSKIKQSIESLLQKHRILLWYDAEKAFTEEYEALELSDTKKLTVNGNEFETKVRVLHQEPKQKFLLYLPKEKPKNEENWLLDIELAHHVYHTDQEALYLQEVGLGYHYKKWISEHIDFFKNKERVAAFKEIAQEEDGDHQLSLKLIQVVFGADILSFDLFLRNFASAFIQGQEESVKRELERFNLSDLFWQEVSKKYGYAHDQPTIYDFLLEAFQKNFSPLSSHSVVNRETGVMLSTWKDTLSFQEDFKTISRQIQNDLKIEETLNHTSIEEIVDDDLFELIDQRIISELIRGILDESVDQQRLETVIKKRESKYWYDRYVHFYRALRIGFNLLETIREAGDINIPSFEEGIEAYASTWYQIDQDYRVFIEHYRETNQNSVLNPLYSEVNKAYSNNWLLKLSDSWQNVLDEQDGWVNHQRSQSKFFRHNVKPFLQKKTRLFVIISDALRYECGVSFQQLMQKENRFESDIEYQIAPVPSYTQLGMASLLPHKTLSFGNGDSILVDGKSTMGLSARSKILQANTDVDATAVLAEDLMKMASKSDEARDLVKKHDLIYVYHNRIDKLGDDKSSEEKVIDGARDEIEFLIDLIKKVTNMGGYNMIVTADHGFIYQNDPIEESDFADADVEGDVVKANRRFVLGRNLSYKDNVMAFDCNELGIEGDLQVLIPKSINRLRVHGAGSRFVHGGATLQELITPVIKVKKKREDTIKQVDVDVLNKRNNKISTNIQRVSFYQLQPVEEQTLSRTLKIQFKSEDGESLSDLFTYTFDSDAENSKEREVMHQFQLSSKASDKYKNQEVYLVLEEQVEGSNKWREYNKYPYEIRITFTNDFDDF</sequence>
<protein>
    <submittedName>
        <fullName evidence="1">BREX-1 system phosphatase PglZ type A</fullName>
    </submittedName>
</protein>
<comment type="caution">
    <text evidence="1">The sequence shown here is derived from an EMBL/GenBank/DDBJ whole genome shotgun (WGS) entry which is preliminary data.</text>
</comment>